<name>A0A5B7CVS6_PORTR</name>
<dbReference type="Proteomes" id="UP000324222">
    <property type="component" value="Unassembled WGS sequence"/>
</dbReference>
<gene>
    <name evidence="1" type="ORF">E2C01_004221</name>
</gene>
<accession>A0A5B7CVS6</accession>
<organism evidence="1 2">
    <name type="scientific">Portunus trituberculatus</name>
    <name type="common">Swimming crab</name>
    <name type="synonym">Neptunus trituberculatus</name>
    <dbReference type="NCBI Taxonomy" id="210409"/>
    <lineage>
        <taxon>Eukaryota</taxon>
        <taxon>Metazoa</taxon>
        <taxon>Ecdysozoa</taxon>
        <taxon>Arthropoda</taxon>
        <taxon>Crustacea</taxon>
        <taxon>Multicrustacea</taxon>
        <taxon>Malacostraca</taxon>
        <taxon>Eumalacostraca</taxon>
        <taxon>Eucarida</taxon>
        <taxon>Decapoda</taxon>
        <taxon>Pleocyemata</taxon>
        <taxon>Brachyura</taxon>
        <taxon>Eubrachyura</taxon>
        <taxon>Portunoidea</taxon>
        <taxon>Portunidae</taxon>
        <taxon>Portuninae</taxon>
        <taxon>Portunus</taxon>
    </lineage>
</organism>
<dbReference type="EMBL" id="VSRR010000169">
    <property type="protein sequence ID" value="MPC11553.1"/>
    <property type="molecule type" value="Genomic_DNA"/>
</dbReference>
<protein>
    <submittedName>
        <fullName evidence="1">Uncharacterized protein</fullName>
    </submittedName>
</protein>
<dbReference type="AlphaFoldDB" id="A0A5B7CVS6"/>
<keyword evidence="2" id="KW-1185">Reference proteome</keyword>
<proteinExistence type="predicted"/>
<evidence type="ECO:0000313" key="1">
    <source>
        <dbReference type="EMBL" id="MPC11553.1"/>
    </source>
</evidence>
<comment type="caution">
    <text evidence="1">The sequence shown here is derived from an EMBL/GenBank/DDBJ whole genome shotgun (WGS) entry which is preliminary data.</text>
</comment>
<reference evidence="1 2" key="1">
    <citation type="submission" date="2019-05" db="EMBL/GenBank/DDBJ databases">
        <title>Another draft genome of Portunus trituberculatus and its Hox gene families provides insights of decapod evolution.</title>
        <authorList>
            <person name="Jeong J.-H."/>
            <person name="Song I."/>
            <person name="Kim S."/>
            <person name="Choi T."/>
            <person name="Kim D."/>
            <person name="Ryu S."/>
            <person name="Kim W."/>
        </authorList>
    </citation>
    <scope>NUCLEOTIDE SEQUENCE [LARGE SCALE GENOMIC DNA]</scope>
    <source>
        <tissue evidence="1">Muscle</tissue>
    </source>
</reference>
<sequence length="218" mass="24799">MPDPTLTTLFTAPPPPYFLHSHFRSKAGCCVYVHNDLTCYHALAPPSGFDLIDDYHCELAFDFAILHDLEQLVQHPTRIPDRLGNTPNIPDLFLTSNPSLYAVTLSFSVGPLRSQPHICILSFFSNSSSGFPKAEVPWRFAFANWGDMRRYYADFPWNDYCFRVRPSSLCAERITEVVVSGMESYIPYSFFNLNFLNLGLTQLVLVLYMIERLPTNGA</sequence>
<evidence type="ECO:0000313" key="2">
    <source>
        <dbReference type="Proteomes" id="UP000324222"/>
    </source>
</evidence>